<dbReference type="InterPro" id="IPR008979">
    <property type="entry name" value="Galactose-bd-like_sf"/>
</dbReference>
<evidence type="ECO:0000259" key="2">
    <source>
        <dbReference type="Pfam" id="PF04892"/>
    </source>
</evidence>
<organism evidence="3 4">
    <name type="scientific">Roseimaritima ulvae</name>
    <dbReference type="NCBI Taxonomy" id="980254"/>
    <lineage>
        <taxon>Bacteria</taxon>
        <taxon>Pseudomonadati</taxon>
        <taxon>Planctomycetota</taxon>
        <taxon>Planctomycetia</taxon>
        <taxon>Pirellulales</taxon>
        <taxon>Pirellulaceae</taxon>
        <taxon>Roseimaritima</taxon>
    </lineage>
</organism>
<dbReference type="KEGG" id="rul:UC8_44050"/>
<dbReference type="Gene3D" id="2.60.120.430">
    <property type="entry name" value="Galactose-binding lectin"/>
    <property type="match status" value="1"/>
</dbReference>
<name>A0A5B9R6X0_9BACT</name>
<protein>
    <submittedName>
        <fullName evidence="3">VanZ like family protein</fullName>
    </submittedName>
</protein>
<sequence length="327" mass="36896">MNAAAEATSSGSPSKWHRLSRRQRWALLILLILALAALLVPSPFKGRVSMTVFDLFHFPAFAAICWLALRIGRRLGADRPSQRTAIAVTMLFVSAILEGLQTVSGRSATWHDLVANTLGVLAGWMLFEAASRPRRLVRLALCTAALSLWLFVCYGPAIVLYDLWKERREFPLIGSFESEAELTRWFRRNTNASLGKQLVTDGQSCLNLLVQPGEYPAFSHSHLPRDWSRFSALQFDWGVPADSPAADVQLMVRVADRYHEDTYEDTFTRVYRLSRGETQRVQVSLQDIQQGPQSGPLDLRAVRILDFQFLDIDHPVVVHLDNIRLLP</sequence>
<feature type="transmembrane region" description="Helical" evidence="1">
    <location>
        <begin position="84"/>
        <end position="103"/>
    </location>
</feature>
<proteinExistence type="predicted"/>
<reference evidence="3 4" key="1">
    <citation type="submission" date="2019-08" db="EMBL/GenBank/DDBJ databases">
        <title>Deep-cultivation of Planctomycetes and their phenomic and genomic characterization uncovers novel biology.</title>
        <authorList>
            <person name="Wiegand S."/>
            <person name="Jogler M."/>
            <person name="Boedeker C."/>
            <person name="Pinto D."/>
            <person name="Vollmers J."/>
            <person name="Rivas-Marin E."/>
            <person name="Kohn T."/>
            <person name="Peeters S.H."/>
            <person name="Heuer A."/>
            <person name="Rast P."/>
            <person name="Oberbeckmann S."/>
            <person name="Bunk B."/>
            <person name="Jeske O."/>
            <person name="Meyerdierks A."/>
            <person name="Storesund J.E."/>
            <person name="Kallscheuer N."/>
            <person name="Luecker S."/>
            <person name="Lage O.M."/>
            <person name="Pohl T."/>
            <person name="Merkel B.J."/>
            <person name="Hornburger P."/>
            <person name="Mueller R.-W."/>
            <person name="Bruemmer F."/>
            <person name="Labrenz M."/>
            <person name="Spormann A.M."/>
            <person name="Op den Camp H."/>
            <person name="Overmann J."/>
            <person name="Amann R."/>
            <person name="Jetten M.S.M."/>
            <person name="Mascher T."/>
            <person name="Medema M.H."/>
            <person name="Devos D.P."/>
            <person name="Kaster A.-K."/>
            <person name="Ovreas L."/>
            <person name="Rohde M."/>
            <person name="Galperin M.Y."/>
            <person name="Jogler C."/>
        </authorList>
    </citation>
    <scope>NUCLEOTIDE SEQUENCE [LARGE SCALE GENOMIC DNA]</scope>
    <source>
        <strain evidence="3 4">UC8</strain>
    </source>
</reference>
<dbReference type="Proteomes" id="UP000325286">
    <property type="component" value="Chromosome"/>
</dbReference>
<dbReference type="OrthoDB" id="255861at2"/>
<keyword evidence="1" id="KW-1133">Transmembrane helix</keyword>
<keyword evidence="1" id="KW-0812">Transmembrane</keyword>
<dbReference type="InterPro" id="IPR006976">
    <property type="entry name" value="VanZ-like"/>
</dbReference>
<feature type="transmembrane region" description="Helical" evidence="1">
    <location>
        <begin position="25"/>
        <end position="44"/>
    </location>
</feature>
<feature type="transmembrane region" description="Helical" evidence="1">
    <location>
        <begin position="109"/>
        <end position="127"/>
    </location>
</feature>
<dbReference type="Pfam" id="PF04892">
    <property type="entry name" value="VanZ"/>
    <property type="match status" value="1"/>
</dbReference>
<feature type="transmembrane region" description="Helical" evidence="1">
    <location>
        <begin position="56"/>
        <end position="72"/>
    </location>
</feature>
<keyword evidence="1" id="KW-0472">Membrane</keyword>
<gene>
    <name evidence="3" type="ORF">UC8_44050</name>
</gene>
<evidence type="ECO:0000256" key="1">
    <source>
        <dbReference type="SAM" id="Phobius"/>
    </source>
</evidence>
<feature type="domain" description="VanZ-like" evidence="2">
    <location>
        <begin position="48"/>
        <end position="128"/>
    </location>
</feature>
<dbReference type="RefSeq" id="WP_068131677.1">
    <property type="nucleotide sequence ID" value="NZ_CP042914.1"/>
</dbReference>
<keyword evidence="4" id="KW-1185">Reference proteome</keyword>
<evidence type="ECO:0000313" key="4">
    <source>
        <dbReference type="Proteomes" id="UP000325286"/>
    </source>
</evidence>
<accession>A0A5B9R6X0</accession>
<dbReference type="EMBL" id="CP042914">
    <property type="protein sequence ID" value="QEG42371.1"/>
    <property type="molecule type" value="Genomic_DNA"/>
</dbReference>
<dbReference type="AlphaFoldDB" id="A0A5B9R6X0"/>
<feature type="transmembrane region" description="Helical" evidence="1">
    <location>
        <begin position="139"/>
        <end position="161"/>
    </location>
</feature>
<dbReference type="SUPFAM" id="SSF49785">
    <property type="entry name" value="Galactose-binding domain-like"/>
    <property type="match status" value="1"/>
</dbReference>
<evidence type="ECO:0000313" key="3">
    <source>
        <dbReference type="EMBL" id="QEG42371.1"/>
    </source>
</evidence>